<dbReference type="InterPro" id="IPR023985">
    <property type="entry name" value="SDR_subfam_1"/>
</dbReference>
<dbReference type="InterPro" id="IPR020904">
    <property type="entry name" value="Sc_DH/Rdtase_CS"/>
</dbReference>
<dbReference type="InterPro" id="IPR036291">
    <property type="entry name" value="NAD(P)-bd_dom_sf"/>
</dbReference>
<dbReference type="Pfam" id="PF13561">
    <property type="entry name" value="adh_short_C2"/>
    <property type="match status" value="1"/>
</dbReference>
<sequence>MAQTAFDPNRFAGRVAFISGAGRGQGRQFAVDLAKEGADIVGFDVCEDIPGASTPMATKADLEETRALVEATGRRMVAERADVRDYAAVEAVLQKGLAAFGRVDVVVANAGICCGAGPFWEIGLQEWKDTVDTDLTGVWHTVRAATPAMIEGGRGGAIVMIASAGATKGFPNITHYVAAKTALVGMLKPMAAELGPHSIRVNALSPTNVNTAIYMTETNKRLFLPDNPNPTDEEYEIASRPQHVLPIGWMETRDTSAALRYLASDDARYVTGLELRVDAGVVLR</sequence>
<evidence type="ECO:0000256" key="2">
    <source>
        <dbReference type="ARBA" id="ARBA00023002"/>
    </source>
</evidence>
<dbReference type="PANTHER" id="PTHR42760:SF133">
    <property type="entry name" value="3-OXOACYL-[ACYL-CARRIER-PROTEIN] REDUCTASE"/>
    <property type="match status" value="1"/>
</dbReference>
<dbReference type="InterPro" id="IPR002347">
    <property type="entry name" value="SDR_fam"/>
</dbReference>
<name>A0A1G6TGD6_9ACTN</name>
<dbReference type="GO" id="GO:0016616">
    <property type="term" value="F:oxidoreductase activity, acting on the CH-OH group of donors, NAD or NADP as acceptor"/>
    <property type="evidence" value="ECO:0007669"/>
    <property type="project" value="TreeGrafter"/>
</dbReference>
<evidence type="ECO:0000256" key="1">
    <source>
        <dbReference type="ARBA" id="ARBA00006484"/>
    </source>
</evidence>
<protein>
    <submittedName>
        <fullName evidence="4">SDR family mycofactocin-dependent oxidoreductase</fullName>
    </submittedName>
</protein>
<dbReference type="PROSITE" id="PS00061">
    <property type="entry name" value="ADH_SHORT"/>
    <property type="match status" value="1"/>
</dbReference>
<dbReference type="AlphaFoldDB" id="A0A1G6TGD6"/>
<dbReference type="Proteomes" id="UP000199416">
    <property type="component" value="Unassembled WGS sequence"/>
</dbReference>
<keyword evidence="2" id="KW-0560">Oxidoreductase</keyword>
<reference evidence="5" key="1">
    <citation type="submission" date="2016-10" db="EMBL/GenBank/DDBJ databases">
        <authorList>
            <person name="Varghese N."/>
            <person name="Submissions S."/>
        </authorList>
    </citation>
    <scope>NUCLEOTIDE SEQUENCE [LARGE SCALE GENOMIC DNA]</scope>
    <source>
        <strain evidence="5">DSM 45421</strain>
    </source>
</reference>
<dbReference type="EMBL" id="FMZF01000006">
    <property type="protein sequence ID" value="SDD27405.1"/>
    <property type="molecule type" value="Genomic_DNA"/>
</dbReference>
<dbReference type="OrthoDB" id="7064009at2"/>
<comment type="similarity">
    <text evidence="1">Belongs to the short-chain dehydrogenases/reductases (SDR) family.</text>
</comment>
<accession>A0A1G6TGD6</accession>
<dbReference type="SUPFAM" id="SSF51735">
    <property type="entry name" value="NAD(P)-binding Rossmann-fold domains"/>
    <property type="match status" value="1"/>
</dbReference>
<evidence type="ECO:0000256" key="3">
    <source>
        <dbReference type="ARBA" id="ARBA00023027"/>
    </source>
</evidence>
<evidence type="ECO:0000313" key="5">
    <source>
        <dbReference type="Proteomes" id="UP000199416"/>
    </source>
</evidence>
<dbReference type="PRINTS" id="PR00080">
    <property type="entry name" value="SDRFAMILY"/>
</dbReference>
<proteinExistence type="inferred from homology"/>
<dbReference type="PRINTS" id="PR00081">
    <property type="entry name" value="GDHRDH"/>
</dbReference>
<gene>
    <name evidence="4" type="ORF">SAMN05660690_3843</name>
</gene>
<dbReference type="RefSeq" id="WP_091367662.1">
    <property type="nucleotide sequence ID" value="NZ_FMZF01000006.1"/>
</dbReference>
<dbReference type="PANTHER" id="PTHR42760">
    <property type="entry name" value="SHORT-CHAIN DEHYDROGENASES/REDUCTASES FAMILY MEMBER"/>
    <property type="match status" value="1"/>
</dbReference>
<dbReference type="CDD" id="cd05233">
    <property type="entry name" value="SDR_c"/>
    <property type="match status" value="1"/>
</dbReference>
<dbReference type="FunFam" id="3.40.50.720:FF:000084">
    <property type="entry name" value="Short-chain dehydrogenase reductase"/>
    <property type="match status" value="1"/>
</dbReference>
<keyword evidence="5" id="KW-1185">Reference proteome</keyword>
<keyword evidence="3" id="KW-0520">NAD</keyword>
<dbReference type="Gene3D" id="3.40.50.720">
    <property type="entry name" value="NAD(P)-binding Rossmann-like Domain"/>
    <property type="match status" value="1"/>
</dbReference>
<evidence type="ECO:0000313" key="4">
    <source>
        <dbReference type="EMBL" id="SDD27405.1"/>
    </source>
</evidence>
<dbReference type="NCBIfam" id="TIGR03971">
    <property type="entry name" value="SDR_subfam_1"/>
    <property type="match status" value="1"/>
</dbReference>
<organism evidence="4 5">
    <name type="scientific">Geodermatophilus telluris</name>
    <dbReference type="NCBI Taxonomy" id="1190417"/>
    <lineage>
        <taxon>Bacteria</taxon>
        <taxon>Bacillati</taxon>
        <taxon>Actinomycetota</taxon>
        <taxon>Actinomycetes</taxon>
        <taxon>Geodermatophilales</taxon>
        <taxon>Geodermatophilaceae</taxon>
        <taxon>Geodermatophilus</taxon>
    </lineage>
</organism>
<dbReference type="STRING" id="1190417.SAMN05660690_3843"/>
<dbReference type="NCBIfam" id="NF009467">
    <property type="entry name" value="PRK12826.1-3"/>
    <property type="match status" value="1"/>
</dbReference>